<dbReference type="CDD" id="cd02440">
    <property type="entry name" value="AdoMet_MTases"/>
    <property type="match status" value="1"/>
</dbReference>
<evidence type="ECO:0000313" key="10">
    <source>
        <dbReference type="Proteomes" id="UP001276902"/>
    </source>
</evidence>
<dbReference type="CDD" id="cd21153">
    <property type="entry name" value="PUA_RlmI"/>
    <property type="match status" value="1"/>
</dbReference>
<evidence type="ECO:0000256" key="4">
    <source>
        <dbReference type="ARBA" id="ARBA00022679"/>
    </source>
</evidence>
<dbReference type="SUPFAM" id="SSF53335">
    <property type="entry name" value="S-adenosyl-L-methionine-dependent methyltransferases"/>
    <property type="match status" value="1"/>
</dbReference>
<name>A0AB35UPY2_9FIRM</name>
<dbReference type="Gene3D" id="3.30.750.80">
    <property type="entry name" value="RNA methyltransferase domain (HRMD) like"/>
    <property type="match status" value="1"/>
</dbReference>
<dbReference type="GO" id="GO:0003723">
    <property type="term" value="F:RNA binding"/>
    <property type="evidence" value="ECO:0007669"/>
    <property type="project" value="InterPro"/>
</dbReference>
<keyword evidence="4" id="KW-0808">Transferase</keyword>
<dbReference type="InterPro" id="IPR019614">
    <property type="entry name" value="SAM-dep_methyl-trfase"/>
</dbReference>
<evidence type="ECO:0000259" key="8">
    <source>
        <dbReference type="Pfam" id="PF17785"/>
    </source>
</evidence>
<dbReference type="Gene3D" id="2.30.130.10">
    <property type="entry name" value="PUA domain"/>
    <property type="match status" value="1"/>
</dbReference>
<dbReference type="Pfam" id="PF10672">
    <property type="entry name" value="Methyltrans_SAM"/>
    <property type="match status" value="1"/>
</dbReference>
<dbReference type="Gene3D" id="3.40.50.150">
    <property type="entry name" value="Vaccinia Virus protein VP39"/>
    <property type="match status" value="1"/>
</dbReference>
<dbReference type="Pfam" id="PF17785">
    <property type="entry name" value="PUA_3"/>
    <property type="match status" value="1"/>
</dbReference>
<dbReference type="EMBL" id="JALDAW010000011">
    <property type="protein sequence ID" value="MDY5167576.1"/>
    <property type="molecule type" value="Genomic_DNA"/>
</dbReference>
<reference evidence="9" key="1">
    <citation type="submission" date="2022-03" db="EMBL/GenBank/DDBJ databases">
        <title>First case of bacteraemia caused by Dielma fastidiosa in a patient hospitalised with diverticulitis.</title>
        <authorList>
            <person name="Forman-Ankjaer B."/>
            <person name="Hvid-Jensen F."/>
            <person name="Kobel C.M."/>
            <person name="Greve T."/>
        </authorList>
    </citation>
    <scope>NUCLEOTIDE SEQUENCE</scope>
    <source>
        <strain evidence="9">AUH_DF_2021</strain>
    </source>
</reference>
<comment type="caution">
    <text evidence="9">The sequence shown here is derived from an EMBL/GenBank/DDBJ whole genome shotgun (WGS) entry which is preliminary data.</text>
</comment>
<comment type="similarity">
    <text evidence="6">Belongs to the methyltransferase superfamily. RlmI family.</text>
</comment>
<evidence type="ECO:0000256" key="5">
    <source>
        <dbReference type="ARBA" id="ARBA00022691"/>
    </source>
</evidence>
<keyword evidence="2" id="KW-0963">Cytoplasm</keyword>
<dbReference type="GO" id="GO:0032259">
    <property type="term" value="P:methylation"/>
    <property type="evidence" value="ECO:0007669"/>
    <property type="project" value="UniProtKB-KW"/>
</dbReference>
<dbReference type="InterPro" id="IPR036974">
    <property type="entry name" value="PUA_sf"/>
</dbReference>
<evidence type="ECO:0000256" key="3">
    <source>
        <dbReference type="ARBA" id="ARBA00022603"/>
    </source>
</evidence>
<dbReference type="CDD" id="cd11572">
    <property type="entry name" value="RlmI_M_like"/>
    <property type="match status" value="1"/>
</dbReference>
<evidence type="ECO:0000256" key="6">
    <source>
        <dbReference type="ARBA" id="ARBA00038091"/>
    </source>
</evidence>
<evidence type="ECO:0000256" key="2">
    <source>
        <dbReference type="ARBA" id="ARBA00022490"/>
    </source>
</evidence>
<gene>
    <name evidence="9" type="ORF">MQE39_05495</name>
</gene>
<dbReference type="InterPro" id="IPR029063">
    <property type="entry name" value="SAM-dependent_MTases_sf"/>
</dbReference>
<dbReference type="PANTHER" id="PTHR42873">
    <property type="entry name" value="RIBOSOMAL RNA LARGE SUBUNIT METHYLTRANSFERASE"/>
    <property type="match status" value="1"/>
</dbReference>
<organism evidence="9 10">
    <name type="scientific">Dielma fastidiosa</name>
    <dbReference type="NCBI Taxonomy" id="1034346"/>
    <lineage>
        <taxon>Bacteria</taxon>
        <taxon>Bacillati</taxon>
        <taxon>Bacillota</taxon>
        <taxon>Erysipelotrichia</taxon>
        <taxon>Erysipelotrichales</taxon>
        <taxon>Erysipelotrichaceae</taxon>
        <taxon>Dielma</taxon>
    </lineage>
</organism>
<keyword evidence="5" id="KW-0949">S-adenosyl-L-methionine</keyword>
<accession>A0AB35UPY2</accession>
<dbReference type="PROSITE" id="PS50890">
    <property type="entry name" value="PUA"/>
    <property type="match status" value="1"/>
</dbReference>
<dbReference type="AlphaFoldDB" id="A0AB35UPY2"/>
<keyword evidence="3 9" id="KW-0489">Methyltransferase</keyword>
<dbReference type="GO" id="GO:0005737">
    <property type="term" value="C:cytoplasm"/>
    <property type="evidence" value="ECO:0007669"/>
    <property type="project" value="UniProtKB-SubCell"/>
</dbReference>
<evidence type="ECO:0000313" key="9">
    <source>
        <dbReference type="EMBL" id="MDY5167576.1"/>
    </source>
</evidence>
<dbReference type="InterPro" id="IPR041532">
    <property type="entry name" value="RlmI-like_PUA"/>
</dbReference>
<dbReference type="InterPro" id="IPR015947">
    <property type="entry name" value="PUA-like_sf"/>
</dbReference>
<dbReference type="SUPFAM" id="SSF88697">
    <property type="entry name" value="PUA domain-like"/>
    <property type="match status" value="1"/>
</dbReference>
<protein>
    <submittedName>
        <fullName evidence="9">Class I SAM-dependent rRNA methyltransferase</fullName>
    </submittedName>
</protein>
<comment type="subcellular location">
    <subcellularLocation>
        <location evidence="1">Cytoplasm</location>
    </subcellularLocation>
</comment>
<feature type="domain" description="S-adenosylmethionine-dependent methyltransferase" evidence="7">
    <location>
        <begin position="191"/>
        <end position="363"/>
    </location>
</feature>
<sequence>MQRNYPKVVISKEGEEWLNKGQMWMYRNNAVNLDETIENGSVVDIVTTQGDYMGTGFVSLDSHITVRILSKDLHDVFDRAFFKQRIQFAYAFRKTLEAENLTNCRLIFGEADQLPGLTVDRYNDILVAQISSFGMDKIKDMLYEVLLEVLKEDGQDVKGIYERNDIKVRTKEGLPLEKGYWRQAQLPTKTVINENGLLLNVDVENGQKTGYFLDQKSNRVLLRKMAHGKRVMDCFTHTGGFALNAAYGQALEVVAVDVSQTALDQAYENAKLNHLEDRMSFVKADVFDYLDECESGRFDIIVLDPPAFTKSRRTIDHAYSGYKKINMKAMKLLGKGGYLITCSCSRFMEIDNFEKMLREAAHESGVTLKQVSVTQQNHDHPILWTMEETSYLKFYIFQII</sequence>
<dbReference type="PANTHER" id="PTHR42873:SF1">
    <property type="entry name" value="S-ADENOSYLMETHIONINE-DEPENDENT METHYLTRANSFERASE DOMAIN-CONTAINING PROTEIN"/>
    <property type="match status" value="1"/>
</dbReference>
<feature type="domain" description="RlmI-like PUA" evidence="8">
    <location>
        <begin position="8"/>
        <end position="71"/>
    </location>
</feature>
<dbReference type="GO" id="GO:0008168">
    <property type="term" value="F:methyltransferase activity"/>
    <property type="evidence" value="ECO:0007669"/>
    <property type="project" value="UniProtKB-KW"/>
</dbReference>
<evidence type="ECO:0000256" key="1">
    <source>
        <dbReference type="ARBA" id="ARBA00004496"/>
    </source>
</evidence>
<dbReference type="RefSeq" id="WP_320883266.1">
    <property type="nucleotide sequence ID" value="NZ_BAABZA010000001.1"/>
</dbReference>
<evidence type="ECO:0000259" key="7">
    <source>
        <dbReference type="Pfam" id="PF10672"/>
    </source>
</evidence>
<dbReference type="Proteomes" id="UP001276902">
    <property type="component" value="Unassembled WGS sequence"/>
</dbReference>
<proteinExistence type="inferred from homology"/>